<feature type="non-terminal residue" evidence="1">
    <location>
        <position position="1"/>
    </location>
</feature>
<name>A0A8J6AZ26_GALPY</name>
<feature type="non-terminal residue" evidence="1">
    <location>
        <position position="246"/>
    </location>
</feature>
<proteinExistence type="predicted"/>
<accession>A0A8J6AZ26</accession>
<organism evidence="1 2">
    <name type="scientific">Galemys pyrenaicus</name>
    <name type="common">Iberian desman</name>
    <name type="synonym">Pyrenean desman</name>
    <dbReference type="NCBI Taxonomy" id="202257"/>
    <lineage>
        <taxon>Eukaryota</taxon>
        <taxon>Metazoa</taxon>
        <taxon>Chordata</taxon>
        <taxon>Craniata</taxon>
        <taxon>Vertebrata</taxon>
        <taxon>Euteleostomi</taxon>
        <taxon>Mammalia</taxon>
        <taxon>Eutheria</taxon>
        <taxon>Laurasiatheria</taxon>
        <taxon>Eulipotyphla</taxon>
        <taxon>Talpidae</taxon>
        <taxon>Galemys</taxon>
    </lineage>
</organism>
<evidence type="ECO:0000313" key="2">
    <source>
        <dbReference type="Proteomes" id="UP000700334"/>
    </source>
</evidence>
<evidence type="ECO:0000313" key="1">
    <source>
        <dbReference type="EMBL" id="KAG8518524.1"/>
    </source>
</evidence>
<protein>
    <submittedName>
        <fullName evidence="1">Uncharacterized protein</fullName>
    </submittedName>
</protein>
<reference evidence="1" key="1">
    <citation type="journal article" date="2021" name="Evol. Appl.">
        <title>The genome of the Pyrenean desman and the effects of bottlenecks and inbreeding on the genomic landscape of an endangered species.</title>
        <authorList>
            <person name="Escoda L."/>
            <person name="Castresana J."/>
        </authorList>
    </citation>
    <scope>NUCLEOTIDE SEQUENCE</scope>
    <source>
        <strain evidence="1">IBE-C5619</strain>
    </source>
</reference>
<dbReference type="EMBL" id="JAGFMF010011629">
    <property type="protein sequence ID" value="KAG8518524.1"/>
    <property type="molecule type" value="Genomic_DNA"/>
</dbReference>
<sequence>KKKTEQPEKTFPTIKTNGEFCNIEVDVEEKHTIGGEILETLIRWLNYTFCFQVRKEQSEKKARILELCTNYNVSASVLEDNTTGDNCLIVHTLEEDLQLPPPTANSLLVVMLHYAHIINTIKDNTQTRITYNHGGFIMLDDYHENPVGFPIWRKGSFDRILPSCGSHSLSASRRDYGNESSWMTSSWMRIHDSYGDLNEPFVNTQETIVKIWLDLLLAKGLKGRSYQCRNTGPGTECTVFAAVECE</sequence>
<keyword evidence="2" id="KW-1185">Reference proteome</keyword>
<gene>
    <name evidence="1" type="ORF">J0S82_004454</name>
</gene>
<comment type="caution">
    <text evidence="1">The sequence shown here is derived from an EMBL/GenBank/DDBJ whole genome shotgun (WGS) entry which is preliminary data.</text>
</comment>
<dbReference type="AlphaFoldDB" id="A0A8J6AZ26"/>
<dbReference type="Proteomes" id="UP000700334">
    <property type="component" value="Unassembled WGS sequence"/>
</dbReference>